<reference evidence="3" key="1">
    <citation type="submission" date="2018-04" db="EMBL/GenBank/DDBJ databases">
        <authorList>
            <person name="Cornet L."/>
        </authorList>
    </citation>
    <scope>NUCLEOTIDE SEQUENCE [LARGE SCALE GENOMIC DNA]</scope>
</reference>
<protein>
    <submittedName>
        <fullName evidence="2">Uncharacterized protein</fullName>
    </submittedName>
</protein>
<organism evidence="2 3">
    <name type="scientific">Phormidesmis priestleyi</name>
    <dbReference type="NCBI Taxonomy" id="268141"/>
    <lineage>
        <taxon>Bacteria</taxon>
        <taxon>Bacillati</taxon>
        <taxon>Cyanobacteriota</taxon>
        <taxon>Cyanophyceae</taxon>
        <taxon>Leptolyngbyales</taxon>
        <taxon>Leptolyngbyaceae</taxon>
        <taxon>Phormidesmis</taxon>
    </lineage>
</organism>
<comment type="caution">
    <text evidence="2">The sequence shown here is derived from an EMBL/GenBank/DDBJ whole genome shotgun (WGS) entry which is preliminary data.</text>
</comment>
<gene>
    <name evidence="2" type="ORF">DCF15_20295</name>
</gene>
<keyword evidence="1" id="KW-0472">Membrane</keyword>
<proteinExistence type="predicted"/>
<dbReference type="EMBL" id="QBMP01000310">
    <property type="protein sequence ID" value="PZO46440.1"/>
    <property type="molecule type" value="Genomic_DNA"/>
</dbReference>
<accession>A0A2W4WPH0</accession>
<evidence type="ECO:0000256" key="1">
    <source>
        <dbReference type="SAM" id="Phobius"/>
    </source>
</evidence>
<reference evidence="2 3" key="2">
    <citation type="submission" date="2018-06" db="EMBL/GenBank/DDBJ databases">
        <title>Metagenomic assembly of (sub)arctic Cyanobacteria and their associated microbiome from non-axenic cultures.</title>
        <authorList>
            <person name="Baurain D."/>
        </authorList>
    </citation>
    <scope>NUCLEOTIDE SEQUENCE [LARGE SCALE GENOMIC DNA]</scope>
    <source>
        <strain evidence="2">ULC027bin1</strain>
    </source>
</reference>
<sequence length="133" mass="14883">MLSSKFDVEYIVKFMSDIMNHGEFIDMYRKGSIRVQVDKSAAMHICDRDSRIGSGRKAAHSFWKNIGCLLPIAGIISLIWLPWYYCVGGIILAVIVMPATQKSAAEFVLEATLEDESFYVSMLEAGIIRISKG</sequence>
<keyword evidence="1" id="KW-1133">Transmembrane helix</keyword>
<evidence type="ECO:0000313" key="3">
    <source>
        <dbReference type="Proteomes" id="UP000249794"/>
    </source>
</evidence>
<dbReference type="Proteomes" id="UP000249794">
    <property type="component" value="Unassembled WGS sequence"/>
</dbReference>
<keyword evidence="1" id="KW-0812">Transmembrane</keyword>
<name>A0A2W4WPH0_9CYAN</name>
<dbReference type="AlphaFoldDB" id="A0A2W4WPH0"/>
<evidence type="ECO:0000313" key="2">
    <source>
        <dbReference type="EMBL" id="PZO46440.1"/>
    </source>
</evidence>
<feature type="transmembrane region" description="Helical" evidence="1">
    <location>
        <begin position="66"/>
        <end position="85"/>
    </location>
</feature>